<dbReference type="AlphaFoldDB" id="A0A5E4NLZ4"/>
<proteinExistence type="predicted"/>
<organism evidence="2 3">
    <name type="scientific">Cinara cedri</name>
    <dbReference type="NCBI Taxonomy" id="506608"/>
    <lineage>
        <taxon>Eukaryota</taxon>
        <taxon>Metazoa</taxon>
        <taxon>Ecdysozoa</taxon>
        <taxon>Arthropoda</taxon>
        <taxon>Hexapoda</taxon>
        <taxon>Insecta</taxon>
        <taxon>Pterygota</taxon>
        <taxon>Neoptera</taxon>
        <taxon>Paraneoptera</taxon>
        <taxon>Hemiptera</taxon>
        <taxon>Sternorrhyncha</taxon>
        <taxon>Aphidomorpha</taxon>
        <taxon>Aphidoidea</taxon>
        <taxon>Aphididae</taxon>
        <taxon>Lachninae</taxon>
        <taxon>Cinara</taxon>
    </lineage>
</organism>
<name>A0A5E4NLZ4_9HEMI</name>
<gene>
    <name evidence="2" type="ORF">CINCED_3A019408</name>
</gene>
<protein>
    <submittedName>
        <fullName evidence="2">Uncharacterized protein</fullName>
    </submittedName>
</protein>
<evidence type="ECO:0000313" key="3">
    <source>
        <dbReference type="Proteomes" id="UP000325440"/>
    </source>
</evidence>
<dbReference type="Proteomes" id="UP000325440">
    <property type="component" value="Unassembled WGS sequence"/>
</dbReference>
<feature type="region of interest" description="Disordered" evidence="1">
    <location>
        <begin position="682"/>
        <end position="750"/>
    </location>
</feature>
<dbReference type="OrthoDB" id="6611003at2759"/>
<evidence type="ECO:0000313" key="2">
    <source>
        <dbReference type="EMBL" id="VVC45972.1"/>
    </source>
</evidence>
<sequence>MGRISLPPSTVRVSKITDRYSTTASQNEHKNMYPRNIHEEEETDTFQSENNHMIIDSSNNNPTNDSNNKMKPSTIKLSDVNDNGKSTAVALVGDPISGATLNKLFTAFRMISKGYELNSQYGFLLPKFMSLVQSGGLSVYNVISTLPYIALALQRANAPTVTASDKDSSKIPAAVLGKLNLASTIEDPEKLKTLLNNEKLGDLAIDSLKVVAGVEATEVLDKLMKEVDKNANDSNGGVIGINGEHLNSLLQHSDSLKQLFKTDELTNEGLKCIHAYMDSYLHPEITKFKNDVLAEMLQIRTNRQNDLKEQMSNNSFKNGTLLDAVTAFRIVGQRNISEKLKMFNANIDKEVSNWKNANIKNMNDVNDSSLSNTISRSKSMIFQTTPDVVLKTLASGNIIKKKYDYLLQYLTAYFLPKGMAISALKFICLVTYITLVVQRENLIPDSIDKKEVKFEKIGLSTDRIVDFLNNKEMMAKIFQTDHSSVAVDMLKFVAGPQTTVIDNFVTELRKIKIQKYGEQSQEKLKLTDLLLNVELFKKLCSIKQYAESTMKQYLPEMDLTQIKNEIGEEMKKINNEKGPPENVAKGTYNPTISETISNTVSATCTVALRKSNEMIESISSGIKKEADDMMKEYTSPESENAKGLVGSAIKLAPGPIFHTIATALVAKKRFMDLLQRRNAAQLETNKDKASEKVDETAAVNNDKPPLTDPLQRRKTAQLEMNKDKASEKTNETVTVNDNGPPLKTNVPESV</sequence>
<accession>A0A5E4NLZ4</accession>
<evidence type="ECO:0000256" key="1">
    <source>
        <dbReference type="SAM" id="MobiDB-lite"/>
    </source>
</evidence>
<reference evidence="2 3" key="1">
    <citation type="submission" date="2019-08" db="EMBL/GenBank/DDBJ databases">
        <authorList>
            <person name="Alioto T."/>
            <person name="Alioto T."/>
            <person name="Gomez Garrido J."/>
        </authorList>
    </citation>
    <scope>NUCLEOTIDE SEQUENCE [LARGE SCALE GENOMIC DNA]</scope>
</reference>
<feature type="compositionally biased region" description="Basic and acidic residues" evidence="1">
    <location>
        <begin position="720"/>
        <end position="730"/>
    </location>
</feature>
<dbReference type="EMBL" id="CABPRJ010002424">
    <property type="protein sequence ID" value="VVC45972.1"/>
    <property type="molecule type" value="Genomic_DNA"/>
</dbReference>
<keyword evidence="3" id="KW-1185">Reference proteome</keyword>
<feature type="compositionally biased region" description="Basic and acidic residues" evidence="1">
    <location>
        <begin position="684"/>
        <end position="695"/>
    </location>
</feature>